<evidence type="ECO:0000313" key="2">
    <source>
        <dbReference type="Proteomes" id="UP000030671"/>
    </source>
</evidence>
<dbReference type="GeneID" id="20671730"/>
<dbReference type="eggNOG" id="ENOG502STW8">
    <property type="taxonomic scope" value="Eukaryota"/>
</dbReference>
<reference evidence="1 2" key="1">
    <citation type="journal article" date="2012" name="New Phytol.">
        <title>Insight into trade-off between wood decay and parasitism from the genome of a fungal forest pathogen.</title>
        <authorList>
            <person name="Olson A."/>
            <person name="Aerts A."/>
            <person name="Asiegbu F."/>
            <person name="Belbahri L."/>
            <person name="Bouzid O."/>
            <person name="Broberg A."/>
            <person name="Canback B."/>
            <person name="Coutinho P.M."/>
            <person name="Cullen D."/>
            <person name="Dalman K."/>
            <person name="Deflorio G."/>
            <person name="van Diepen L.T."/>
            <person name="Dunand C."/>
            <person name="Duplessis S."/>
            <person name="Durling M."/>
            <person name="Gonthier P."/>
            <person name="Grimwood J."/>
            <person name="Fossdal C.G."/>
            <person name="Hansson D."/>
            <person name="Henrissat B."/>
            <person name="Hietala A."/>
            <person name="Himmelstrand K."/>
            <person name="Hoffmeister D."/>
            <person name="Hogberg N."/>
            <person name="James T.Y."/>
            <person name="Karlsson M."/>
            <person name="Kohler A."/>
            <person name="Kues U."/>
            <person name="Lee Y.H."/>
            <person name="Lin Y.C."/>
            <person name="Lind M."/>
            <person name="Lindquist E."/>
            <person name="Lombard V."/>
            <person name="Lucas S."/>
            <person name="Lunden K."/>
            <person name="Morin E."/>
            <person name="Murat C."/>
            <person name="Park J."/>
            <person name="Raffaello T."/>
            <person name="Rouze P."/>
            <person name="Salamov A."/>
            <person name="Schmutz J."/>
            <person name="Solheim H."/>
            <person name="Stahlberg J."/>
            <person name="Velez H."/>
            <person name="de Vries R.P."/>
            <person name="Wiebenga A."/>
            <person name="Woodward S."/>
            <person name="Yakovlev I."/>
            <person name="Garbelotto M."/>
            <person name="Martin F."/>
            <person name="Grigoriev I.V."/>
            <person name="Stenlid J."/>
        </authorList>
    </citation>
    <scope>NUCLEOTIDE SEQUENCE [LARGE SCALE GENOMIC DNA]</scope>
    <source>
        <strain evidence="1 2">TC 32-1</strain>
    </source>
</reference>
<protein>
    <submittedName>
        <fullName evidence="1">Uncharacterized protein</fullName>
    </submittedName>
</protein>
<organism evidence="1 2">
    <name type="scientific">Heterobasidion irregulare (strain TC 32-1)</name>
    <dbReference type="NCBI Taxonomy" id="747525"/>
    <lineage>
        <taxon>Eukaryota</taxon>
        <taxon>Fungi</taxon>
        <taxon>Dikarya</taxon>
        <taxon>Basidiomycota</taxon>
        <taxon>Agaricomycotina</taxon>
        <taxon>Agaricomycetes</taxon>
        <taxon>Russulales</taxon>
        <taxon>Bondarzewiaceae</taxon>
        <taxon>Heterobasidion</taxon>
        <taxon>Heterobasidion annosum species complex</taxon>
    </lineage>
</organism>
<dbReference type="AlphaFoldDB" id="W4JP67"/>
<dbReference type="HOGENOM" id="CLU_084532_0_0_1"/>
<accession>W4JP67</accession>
<evidence type="ECO:0000313" key="1">
    <source>
        <dbReference type="EMBL" id="ETW74870.1"/>
    </source>
</evidence>
<dbReference type="KEGG" id="hir:HETIRDRAFT_332433"/>
<dbReference type="Proteomes" id="UP000030671">
    <property type="component" value="Unassembled WGS sequence"/>
</dbReference>
<name>W4JP67_HETIT</name>
<dbReference type="EMBL" id="KI925467">
    <property type="protein sequence ID" value="ETW74870.1"/>
    <property type="molecule type" value="Genomic_DNA"/>
</dbReference>
<keyword evidence="2" id="KW-1185">Reference proteome</keyword>
<sequence>MSSSLSTELPCAILDLLILYLICLVRVTSTLVPNPREDITYATISEFLRLHDEPLRQFIQMPQPKLRWNHTSTRDRREEIPDFGLINMSLLAPHIRLRAGIEAKRLLPIMKNLPTPLSQEGNMEVINLLHAMYYQGEDQAKAAVRSEYVSDNVPIPWLLFIGPYWTPVLYGPFTPQELSVRVHKHHPSADFQDSVNAMNKLLGKPQVRPLFLLGTIAARNRLEQFIQETDVLAQPLVEAAGEYTEL</sequence>
<gene>
    <name evidence="1" type="ORF">HETIRDRAFT_332433</name>
</gene>
<proteinExistence type="predicted"/>
<dbReference type="RefSeq" id="XP_009553339.1">
    <property type="nucleotide sequence ID" value="XM_009555044.1"/>
</dbReference>
<dbReference type="OrthoDB" id="3027561at2759"/>
<dbReference type="InParanoid" id="W4JP67"/>